<organism evidence="2 3">
    <name type="scientific">Candidatus Litorirhabdus singularis</name>
    <dbReference type="NCBI Taxonomy" id="2518993"/>
    <lineage>
        <taxon>Bacteria</taxon>
        <taxon>Pseudomonadati</taxon>
        <taxon>Pseudomonadota</taxon>
        <taxon>Gammaproteobacteria</taxon>
        <taxon>Cellvibrionales</taxon>
        <taxon>Halieaceae</taxon>
        <taxon>Candidatus Litorirhabdus</taxon>
    </lineage>
</organism>
<sequence>MTNLERWHEVVAGKDPDLLDPLLADDCVFHSPIVHTPQEGKALTKLYLAAAMQVLTVEGFAYTKEIVDGNQMVLEFSVENEGVMINGVDIISFNNAGQIVEFKVMVRPLKAVNFLHAQMKAMLESMTAAS</sequence>
<accession>A0ABT3TFS0</accession>
<reference evidence="2" key="1">
    <citation type="submission" date="2019-02" db="EMBL/GenBank/DDBJ databases">
        <authorList>
            <person name="Li S.-H."/>
        </authorList>
    </citation>
    <scope>NUCLEOTIDE SEQUENCE</scope>
    <source>
        <strain evidence="2">IMCC14734</strain>
    </source>
</reference>
<proteinExistence type="predicted"/>
<evidence type="ECO:0000313" key="2">
    <source>
        <dbReference type="EMBL" id="MCX2980264.1"/>
    </source>
</evidence>
<evidence type="ECO:0000313" key="3">
    <source>
        <dbReference type="Proteomes" id="UP001143362"/>
    </source>
</evidence>
<gene>
    <name evidence="2" type="ORF">EYC98_05200</name>
</gene>
<keyword evidence="3" id="KW-1185">Reference proteome</keyword>
<feature type="domain" description="SnoaL-like" evidence="1">
    <location>
        <begin position="5"/>
        <end position="101"/>
    </location>
</feature>
<evidence type="ECO:0000259" key="1">
    <source>
        <dbReference type="Pfam" id="PF12680"/>
    </source>
</evidence>
<dbReference type="InterPro" id="IPR032710">
    <property type="entry name" value="NTF2-like_dom_sf"/>
</dbReference>
<dbReference type="SUPFAM" id="SSF54427">
    <property type="entry name" value="NTF2-like"/>
    <property type="match status" value="1"/>
</dbReference>
<name>A0ABT3TFS0_9GAMM</name>
<dbReference type="Pfam" id="PF12680">
    <property type="entry name" value="SnoaL_2"/>
    <property type="match status" value="1"/>
</dbReference>
<dbReference type="RefSeq" id="WP_279244242.1">
    <property type="nucleotide sequence ID" value="NZ_SHNN01000001.1"/>
</dbReference>
<dbReference type="InterPro" id="IPR037401">
    <property type="entry name" value="SnoaL-like"/>
</dbReference>
<protein>
    <submittedName>
        <fullName evidence="2">Nuclear transport factor 2 family protein</fullName>
    </submittedName>
</protein>
<dbReference type="EMBL" id="SHNN01000001">
    <property type="protein sequence ID" value="MCX2980264.1"/>
    <property type="molecule type" value="Genomic_DNA"/>
</dbReference>
<comment type="caution">
    <text evidence="2">The sequence shown here is derived from an EMBL/GenBank/DDBJ whole genome shotgun (WGS) entry which is preliminary data.</text>
</comment>
<dbReference type="Gene3D" id="3.10.450.50">
    <property type="match status" value="1"/>
</dbReference>
<dbReference type="Proteomes" id="UP001143362">
    <property type="component" value="Unassembled WGS sequence"/>
</dbReference>